<proteinExistence type="predicted"/>
<dbReference type="AlphaFoldDB" id="A0A816M812"/>
<evidence type="ECO:0000256" key="1">
    <source>
        <dbReference type="SAM" id="MobiDB-lite"/>
    </source>
</evidence>
<name>A0A816M812_BRANA</name>
<feature type="compositionally biased region" description="Polar residues" evidence="1">
    <location>
        <begin position="54"/>
        <end position="78"/>
    </location>
</feature>
<accession>A0A816M812</accession>
<reference evidence="2" key="1">
    <citation type="submission" date="2021-01" db="EMBL/GenBank/DDBJ databases">
        <authorList>
            <consortium name="Genoscope - CEA"/>
            <person name="William W."/>
        </authorList>
    </citation>
    <scope>NUCLEOTIDE SEQUENCE</scope>
</reference>
<dbReference type="Gramene" id="CDX71333">
    <property type="protein sequence ID" value="CDX71333"/>
    <property type="gene ID" value="GSBRNA2T00145015001"/>
</dbReference>
<evidence type="ECO:0000313" key="2">
    <source>
        <dbReference type="EMBL" id="CAF1953435.1"/>
    </source>
</evidence>
<dbReference type="Proteomes" id="UP001295469">
    <property type="component" value="Chromosome C07"/>
</dbReference>
<protein>
    <submittedName>
        <fullName evidence="2">(rape) hypothetical protein</fullName>
    </submittedName>
</protein>
<dbReference type="EMBL" id="HG994371">
    <property type="protein sequence ID" value="CAF1953435.1"/>
    <property type="molecule type" value="Genomic_DNA"/>
</dbReference>
<organism evidence="2">
    <name type="scientific">Brassica napus</name>
    <name type="common">Rape</name>
    <dbReference type="NCBI Taxonomy" id="3708"/>
    <lineage>
        <taxon>Eukaryota</taxon>
        <taxon>Viridiplantae</taxon>
        <taxon>Streptophyta</taxon>
        <taxon>Embryophyta</taxon>
        <taxon>Tracheophyta</taxon>
        <taxon>Spermatophyta</taxon>
        <taxon>Magnoliopsida</taxon>
        <taxon>eudicotyledons</taxon>
        <taxon>Gunneridae</taxon>
        <taxon>Pentapetalae</taxon>
        <taxon>rosids</taxon>
        <taxon>malvids</taxon>
        <taxon>Brassicales</taxon>
        <taxon>Brassicaceae</taxon>
        <taxon>Brassiceae</taxon>
        <taxon>Brassica</taxon>
    </lineage>
</organism>
<feature type="region of interest" description="Disordered" evidence="1">
    <location>
        <begin position="54"/>
        <end position="84"/>
    </location>
</feature>
<sequence>MDLQCHSTNSKLLFVPPSHVISANSEHKSVIQRQQSLPIVEKKPKFSEQLIVQNQKHLASDQQSPQLEEVQELSSSKPPDTKVE</sequence>
<gene>
    <name evidence="2" type="ORF">DARMORV10_C07P06410.1</name>
</gene>
<dbReference type="SMR" id="A0A816M812"/>